<keyword evidence="2" id="KW-1185">Reference proteome</keyword>
<evidence type="ECO:0000313" key="2">
    <source>
        <dbReference type="Proteomes" id="UP000245802"/>
    </source>
</evidence>
<accession>A0A2Z3HCR0</accession>
<organism evidence="1 2">
    <name type="scientific">Gemmata obscuriglobus</name>
    <dbReference type="NCBI Taxonomy" id="114"/>
    <lineage>
        <taxon>Bacteria</taxon>
        <taxon>Pseudomonadati</taxon>
        <taxon>Planctomycetota</taxon>
        <taxon>Planctomycetia</taxon>
        <taxon>Gemmatales</taxon>
        <taxon>Gemmataceae</taxon>
        <taxon>Gemmata</taxon>
    </lineage>
</organism>
<gene>
    <name evidence="1" type="ORF">C1280_33065</name>
</gene>
<sequence>MNDDAREEAERFRWIESEKAGYDLGEAAIQQWVARHWPAFVRGRALAHLTGRRFWLSMPREDFGALSRQFPHDRELIDEVTARLVDGADNLTLIQWAADTNRPLDRVCDILQRIDLNALRQRFPPPDDADPPHIVQG</sequence>
<dbReference type="RefSeq" id="WP_010044275.1">
    <property type="nucleotide sequence ID" value="NZ_CP025958.1"/>
</dbReference>
<name>A0A2Z3HCR0_9BACT</name>
<dbReference type="Proteomes" id="UP000245802">
    <property type="component" value="Chromosome"/>
</dbReference>
<dbReference type="OrthoDB" id="215354at2"/>
<dbReference type="AlphaFoldDB" id="A0A2Z3HCR0"/>
<evidence type="ECO:0000313" key="1">
    <source>
        <dbReference type="EMBL" id="AWM41357.1"/>
    </source>
</evidence>
<reference evidence="1 2" key="1">
    <citation type="submission" date="2018-01" db="EMBL/GenBank/DDBJ databases">
        <title>G. obscuriglobus.</title>
        <authorList>
            <person name="Franke J."/>
            <person name="Blomberg W."/>
            <person name="Selmecki A."/>
        </authorList>
    </citation>
    <scope>NUCLEOTIDE SEQUENCE [LARGE SCALE GENOMIC DNA]</scope>
    <source>
        <strain evidence="1 2">DSM 5831</strain>
    </source>
</reference>
<dbReference type="KEGG" id="gog:C1280_33065"/>
<proteinExistence type="predicted"/>
<protein>
    <submittedName>
        <fullName evidence="1">Uncharacterized protein</fullName>
    </submittedName>
</protein>
<dbReference type="EMBL" id="CP025958">
    <property type="protein sequence ID" value="AWM41357.1"/>
    <property type="molecule type" value="Genomic_DNA"/>
</dbReference>